<gene>
    <name evidence="1" type="ORF">CEXT_218351</name>
</gene>
<name>A0AAV4UIS7_CAEEX</name>
<dbReference type="EMBL" id="BPLR01012939">
    <property type="protein sequence ID" value="GIY57669.1"/>
    <property type="molecule type" value="Genomic_DNA"/>
</dbReference>
<proteinExistence type="predicted"/>
<comment type="caution">
    <text evidence="1">The sequence shown here is derived from an EMBL/GenBank/DDBJ whole genome shotgun (WGS) entry which is preliminary data.</text>
</comment>
<accession>A0AAV4UIS7</accession>
<dbReference type="AlphaFoldDB" id="A0AAV4UIS7"/>
<reference evidence="1 2" key="1">
    <citation type="submission" date="2021-06" db="EMBL/GenBank/DDBJ databases">
        <title>Caerostris extrusa draft genome.</title>
        <authorList>
            <person name="Kono N."/>
            <person name="Arakawa K."/>
        </authorList>
    </citation>
    <scope>NUCLEOTIDE SEQUENCE [LARGE SCALE GENOMIC DNA]</scope>
</reference>
<evidence type="ECO:0000313" key="1">
    <source>
        <dbReference type="EMBL" id="GIY57669.1"/>
    </source>
</evidence>
<dbReference type="Proteomes" id="UP001054945">
    <property type="component" value="Unassembled WGS sequence"/>
</dbReference>
<keyword evidence="2" id="KW-1185">Reference proteome</keyword>
<sequence>MDNLPLAVLGLSEDEKDVKPSLCRTCYTINADAVVAVASARTLLLDFVACYSEKPVRASLENLLTAPPIHLGPCFPYNSDSYRCFLPPLQVWGLETPCITTT</sequence>
<protein>
    <submittedName>
        <fullName evidence="1">Uncharacterized protein</fullName>
    </submittedName>
</protein>
<evidence type="ECO:0000313" key="2">
    <source>
        <dbReference type="Proteomes" id="UP001054945"/>
    </source>
</evidence>
<organism evidence="1 2">
    <name type="scientific">Caerostris extrusa</name>
    <name type="common">Bark spider</name>
    <name type="synonym">Caerostris bankana</name>
    <dbReference type="NCBI Taxonomy" id="172846"/>
    <lineage>
        <taxon>Eukaryota</taxon>
        <taxon>Metazoa</taxon>
        <taxon>Ecdysozoa</taxon>
        <taxon>Arthropoda</taxon>
        <taxon>Chelicerata</taxon>
        <taxon>Arachnida</taxon>
        <taxon>Araneae</taxon>
        <taxon>Araneomorphae</taxon>
        <taxon>Entelegynae</taxon>
        <taxon>Araneoidea</taxon>
        <taxon>Araneidae</taxon>
        <taxon>Caerostris</taxon>
    </lineage>
</organism>